<sequence length="18" mass="2023">MFISVRSQMISLTAILLV</sequence>
<dbReference type="AlphaFoldDB" id="A0A2P2PKF3"/>
<name>A0A2P2PKF3_RHIMU</name>
<protein>
    <submittedName>
        <fullName evidence="1">Uncharacterized protein</fullName>
    </submittedName>
</protein>
<proteinExistence type="predicted"/>
<dbReference type="EMBL" id="GGEC01074734">
    <property type="protein sequence ID" value="MBX55218.1"/>
    <property type="molecule type" value="Transcribed_RNA"/>
</dbReference>
<evidence type="ECO:0000313" key="1">
    <source>
        <dbReference type="EMBL" id="MBX55218.1"/>
    </source>
</evidence>
<accession>A0A2P2PKF3</accession>
<organism evidence="1">
    <name type="scientific">Rhizophora mucronata</name>
    <name type="common">Asiatic mangrove</name>
    <dbReference type="NCBI Taxonomy" id="61149"/>
    <lineage>
        <taxon>Eukaryota</taxon>
        <taxon>Viridiplantae</taxon>
        <taxon>Streptophyta</taxon>
        <taxon>Embryophyta</taxon>
        <taxon>Tracheophyta</taxon>
        <taxon>Spermatophyta</taxon>
        <taxon>Magnoliopsida</taxon>
        <taxon>eudicotyledons</taxon>
        <taxon>Gunneridae</taxon>
        <taxon>Pentapetalae</taxon>
        <taxon>rosids</taxon>
        <taxon>fabids</taxon>
        <taxon>Malpighiales</taxon>
        <taxon>Rhizophoraceae</taxon>
        <taxon>Rhizophora</taxon>
    </lineage>
</organism>
<reference evidence="1" key="1">
    <citation type="submission" date="2018-02" db="EMBL/GenBank/DDBJ databases">
        <title>Rhizophora mucronata_Transcriptome.</title>
        <authorList>
            <person name="Meera S.P."/>
            <person name="Sreeshan A."/>
            <person name="Augustine A."/>
        </authorList>
    </citation>
    <scope>NUCLEOTIDE SEQUENCE</scope>
    <source>
        <tissue evidence="1">Leaf</tissue>
    </source>
</reference>